<organism evidence="2 3">
    <name type="scientific">Pseudomonas syringae pv. viburni</name>
    <dbReference type="NCBI Taxonomy" id="251703"/>
    <lineage>
        <taxon>Bacteria</taxon>
        <taxon>Pseudomonadati</taxon>
        <taxon>Pseudomonadota</taxon>
        <taxon>Gammaproteobacteria</taxon>
        <taxon>Pseudomonadales</taxon>
        <taxon>Pseudomonadaceae</taxon>
        <taxon>Pseudomonas</taxon>
    </lineage>
</organism>
<dbReference type="AlphaFoldDB" id="A0A0N8TFD5"/>
<feature type="domain" description="Acetyl-CoA dehydrogenase-like C-terminal" evidence="1">
    <location>
        <begin position="1"/>
        <end position="108"/>
    </location>
</feature>
<evidence type="ECO:0000313" key="2">
    <source>
        <dbReference type="EMBL" id="KPZ18889.1"/>
    </source>
</evidence>
<dbReference type="PATRIC" id="fig|251703.9.peg.1645"/>
<reference evidence="2 3" key="1">
    <citation type="submission" date="2015-09" db="EMBL/GenBank/DDBJ databases">
        <title>Genome announcement of multiple Pseudomonas syringae strains.</title>
        <authorList>
            <person name="Thakur S."/>
            <person name="Wang P.W."/>
            <person name="Gong Y."/>
            <person name="Weir B.S."/>
            <person name="Guttman D.S."/>
        </authorList>
    </citation>
    <scope>NUCLEOTIDE SEQUENCE [LARGE SCALE GENOMIC DNA]</scope>
    <source>
        <strain evidence="2 3">ICMP3963</strain>
    </source>
</reference>
<comment type="caution">
    <text evidence="2">The sequence shown here is derived from an EMBL/GenBank/DDBJ whole genome shotgun (WGS) entry which is preliminary data.</text>
</comment>
<evidence type="ECO:0000259" key="1">
    <source>
        <dbReference type="Pfam" id="PF12806"/>
    </source>
</evidence>
<dbReference type="PANTHER" id="PTHR42803">
    <property type="entry name" value="ACYL-COA DEHYDROGENASE"/>
    <property type="match status" value="1"/>
</dbReference>
<name>A0A0N8TFD5_9PSED</name>
<dbReference type="EMBL" id="LJRR01000138">
    <property type="protein sequence ID" value="KPZ18889.1"/>
    <property type="molecule type" value="Genomic_DNA"/>
</dbReference>
<gene>
    <name evidence="2" type="ORF">ALO40_01191</name>
</gene>
<dbReference type="PANTHER" id="PTHR42803:SF3">
    <property type="entry name" value="ACYL-COA DEHYDROGENASE-RELATED"/>
    <property type="match status" value="1"/>
</dbReference>
<accession>A0A0N8TFD5</accession>
<dbReference type="Proteomes" id="UP000050317">
    <property type="component" value="Unassembled WGS sequence"/>
</dbReference>
<proteinExistence type="predicted"/>
<evidence type="ECO:0000313" key="3">
    <source>
        <dbReference type="Proteomes" id="UP000050317"/>
    </source>
</evidence>
<sequence length="113" mass="12692">MRQPLEQLVARLQTVTLGLLGDLAQGRITSTLANSALYLKAFGHTVIGWRWLEQAIRAEEGLGKGNSADSGFYQGKLQAARYFLTWEVPGCHHELAILENRDDTCLAMRDDWF</sequence>
<dbReference type="InterPro" id="IPR025878">
    <property type="entry name" value="Acyl-CoA_dh-like_C_dom"/>
</dbReference>
<dbReference type="InterPro" id="IPR052166">
    <property type="entry name" value="Diverse_Acyl-CoA_DH"/>
</dbReference>
<dbReference type="Pfam" id="PF12806">
    <property type="entry name" value="Acyl-CoA_dh_C"/>
    <property type="match status" value="1"/>
</dbReference>
<protein>
    <submittedName>
        <fullName evidence="2">Acyl-CoA dehydrogenase</fullName>
    </submittedName>
</protein>